<comment type="subcellular location">
    <subcellularLocation>
        <location evidence="1">Cell envelope</location>
    </subcellularLocation>
</comment>
<proteinExistence type="predicted"/>
<feature type="non-terminal residue" evidence="3">
    <location>
        <position position="327"/>
    </location>
</feature>
<accession>A0A382DTL1</accession>
<protein>
    <recommendedName>
        <fullName evidence="4">LppX_LprAFG lipoprotein</fullName>
    </recommendedName>
</protein>
<dbReference type="Gene3D" id="2.50.20.20">
    <property type="match status" value="1"/>
</dbReference>
<keyword evidence="2" id="KW-1003">Cell membrane</keyword>
<name>A0A382DTL1_9ZZZZ</name>
<dbReference type="PROSITE" id="PS51257">
    <property type="entry name" value="PROKAR_LIPOPROTEIN"/>
    <property type="match status" value="1"/>
</dbReference>
<evidence type="ECO:0000256" key="2">
    <source>
        <dbReference type="ARBA" id="ARBA00022475"/>
    </source>
</evidence>
<reference evidence="3" key="1">
    <citation type="submission" date="2018-05" db="EMBL/GenBank/DDBJ databases">
        <authorList>
            <person name="Lanie J.A."/>
            <person name="Ng W.-L."/>
            <person name="Kazmierczak K.M."/>
            <person name="Andrzejewski T.M."/>
            <person name="Davidsen T.M."/>
            <person name="Wayne K.J."/>
            <person name="Tettelin H."/>
            <person name="Glass J.I."/>
            <person name="Rusch D."/>
            <person name="Podicherti R."/>
            <person name="Tsui H.-C.T."/>
            <person name="Winkler M.E."/>
        </authorList>
    </citation>
    <scope>NUCLEOTIDE SEQUENCE</scope>
</reference>
<dbReference type="SUPFAM" id="SSF89392">
    <property type="entry name" value="Prokaryotic lipoproteins and lipoprotein localization factors"/>
    <property type="match status" value="1"/>
</dbReference>
<gene>
    <name evidence="3" type="ORF">METZ01_LOCUS194266</name>
</gene>
<evidence type="ECO:0000313" key="3">
    <source>
        <dbReference type="EMBL" id="SVB41412.1"/>
    </source>
</evidence>
<dbReference type="AlphaFoldDB" id="A0A382DTL1"/>
<dbReference type="GO" id="GO:0030313">
    <property type="term" value="C:cell envelope"/>
    <property type="evidence" value="ECO:0007669"/>
    <property type="project" value="UniProtKB-SubCell"/>
</dbReference>
<dbReference type="InterPro" id="IPR029046">
    <property type="entry name" value="LolA/LolB/LppX"/>
</dbReference>
<dbReference type="EMBL" id="UINC01040897">
    <property type="protein sequence ID" value="SVB41412.1"/>
    <property type="molecule type" value="Genomic_DNA"/>
</dbReference>
<dbReference type="InterPro" id="IPR009830">
    <property type="entry name" value="LppX/LprAFG"/>
</dbReference>
<evidence type="ECO:0008006" key="4">
    <source>
        <dbReference type="Google" id="ProtNLM"/>
    </source>
</evidence>
<keyword evidence="2" id="KW-0472">Membrane</keyword>
<sequence>MKKLLFPLTFLLCLLLFACSSDSEIDSTAILEIANTPIVETVPASKPVITQSAPITPTAIPTATATQIVIPTKIPQKSITENNKVSSTEGDSESVVDIISRLGEALDSGYSHHSTLKMNMTISFDDYLEEMPLLMEGDVQNSRNYKGVTSFEDNNQIQMIEMIVFDQETFAKYPDTKYWIQFPEDQTPVNPISIIEFIKKNFVEGTLVGTEKSGGASSQHVTWELDSKRLGELLPVLGDSTGILQLDIWVESDSSQIGRLLINGLAIGGPRVKGPDGQEVTIKVDIEMSSWDFGKLVELAKPDLPGTPETMIWDMAPKITLEEGRDY</sequence>
<organism evidence="3">
    <name type="scientific">marine metagenome</name>
    <dbReference type="NCBI Taxonomy" id="408172"/>
    <lineage>
        <taxon>unclassified sequences</taxon>
        <taxon>metagenomes</taxon>
        <taxon>ecological metagenomes</taxon>
    </lineage>
</organism>
<evidence type="ECO:0000256" key="1">
    <source>
        <dbReference type="ARBA" id="ARBA00004196"/>
    </source>
</evidence>
<dbReference type="Pfam" id="PF07161">
    <property type="entry name" value="LppX_LprAFG"/>
    <property type="match status" value="1"/>
</dbReference>